<dbReference type="EMBL" id="FZNV01000002">
    <property type="protein sequence ID" value="SNR47645.1"/>
    <property type="molecule type" value="Genomic_DNA"/>
</dbReference>
<protein>
    <submittedName>
        <fullName evidence="1">Uncharacterized protein</fullName>
    </submittedName>
</protein>
<name>A0ABY1SGY9_9FLAO</name>
<sequence>MQRNKEYELCIAKEIKDIITPNFVLNTKDLILCTFYLILKT</sequence>
<keyword evidence="2" id="KW-1185">Reference proteome</keyword>
<evidence type="ECO:0000313" key="2">
    <source>
        <dbReference type="Proteomes" id="UP000198337"/>
    </source>
</evidence>
<reference evidence="1 2" key="1">
    <citation type="submission" date="2017-06" db="EMBL/GenBank/DDBJ databases">
        <authorList>
            <person name="Varghese N."/>
            <person name="Submissions S."/>
        </authorList>
    </citation>
    <scope>NUCLEOTIDE SEQUENCE [LARGE SCALE GENOMIC DNA]</scope>
    <source>
        <strain evidence="1 2">DSM 19840</strain>
    </source>
</reference>
<organism evidence="1 2">
    <name type="scientific">Maribacter sedimenticola</name>
    <dbReference type="NCBI Taxonomy" id="228956"/>
    <lineage>
        <taxon>Bacteria</taxon>
        <taxon>Pseudomonadati</taxon>
        <taxon>Bacteroidota</taxon>
        <taxon>Flavobacteriia</taxon>
        <taxon>Flavobacteriales</taxon>
        <taxon>Flavobacteriaceae</taxon>
        <taxon>Maribacter</taxon>
    </lineage>
</organism>
<gene>
    <name evidence="1" type="ORF">SAMN04488009_2046</name>
</gene>
<evidence type="ECO:0000313" key="1">
    <source>
        <dbReference type="EMBL" id="SNR47645.1"/>
    </source>
</evidence>
<dbReference type="Proteomes" id="UP000198337">
    <property type="component" value="Unassembled WGS sequence"/>
</dbReference>
<proteinExistence type="predicted"/>
<accession>A0ABY1SGY9</accession>
<comment type="caution">
    <text evidence="1">The sequence shown here is derived from an EMBL/GenBank/DDBJ whole genome shotgun (WGS) entry which is preliminary data.</text>
</comment>